<evidence type="ECO:0000313" key="2">
    <source>
        <dbReference type="EMBL" id="TKR69842.1"/>
    </source>
</evidence>
<proteinExistence type="predicted"/>
<protein>
    <recommendedName>
        <fullName evidence="4">Thaumatin-like protein</fullName>
    </recommendedName>
</protein>
<name>A0A4U5MKL6_STECR</name>
<evidence type="ECO:0008006" key="4">
    <source>
        <dbReference type="Google" id="ProtNLM"/>
    </source>
</evidence>
<dbReference type="Pfam" id="PF00314">
    <property type="entry name" value="Thaumatin"/>
    <property type="match status" value="1"/>
</dbReference>
<reference evidence="2 3" key="2">
    <citation type="journal article" date="2019" name="G3 (Bethesda)">
        <title>Hybrid Assembly of the Genome of the Entomopathogenic Nematode Steinernema carpocapsae Identifies the X-Chromosome.</title>
        <authorList>
            <person name="Serra L."/>
            <person name="Macchietto M."/>
            <person name="Macias-Munoz A."/>
            <person name="McGill C.J."/>
            <person name="Rodriguez I.M."/>
            <person name="Rodriguez B."/>
            <person name="Murad R."/>
            <person name="Mortazavi A."/>
        </authorList>
    </citation>
    <scope>NUCLEOTIDE SEQUENCE [LARGE SCALE GENOMIC DNA]</scope>
    <source>
        <strain evidence="2 3">ALL</strain>
    </source>
</reference>
<dbReference type="PRINTS" id="PR00347">
    <property type="entry name" value="THAUMATIN"/>
</dbReference>
<dbReference type="InterPro" id="IPR037176">
    <property type="entry name" value="Osmotin/thaumatin-like_sf"/>
</dbReference>
<reference evidence="2 3" key="1">
    <citation type="journal article" date="2015" name="Genome Biol.">
        <title>Comparative genomics of Steinernema reveals deeply conserved gene regulatory networks.</title>
        <authorList>
            <person name="Dillman A.R."/>
            <person name="Macchietto M."/>
            <person name="Porter C.F."/>
            <person name="Rogers A."/>
            <person name="Williams B."/>
            <person name="Antoshechkin I."/>
            <person name="Lee M.M."/>
            <person name="Goodwin Z."/>
            <person name="Lu X."/>
            <person name="Lewis E.E."/>
            <person name="Goodrich-Blair H."/>
            <person name="Stock S.P."/>
            <person name="Adams B.J."/>
            <person name="Sternberg P.W."/>
            <person name="Mortazavi A."/>
        </authorList>
    </citation>
    <scope>NUCLEOTIDE SEQUENCE [LARGE SCALE GENOMIC DNA]</scope>
    <source>
        <strain evidence="2 3">ALL</strain>
    </source>
</reference>
<dbReference type="OrthoDB" id="5871532at2759"/>
<organism evidence="2 3">
    <name type="scientific">Steinernema carpocapsae</name>
    <name type="common">Entomopathogenic nematode</name>
    <dbReference type="NCBI Taxonomy" id="34508"/>
    <lineage>
        <taxon>Eukaryota</taxon>
        <taxon>Metazoa</taxon>
        <taxon>Ecdysozoa</taxon>
        <taxon>Nematoda</taxon>
        <taxon>Chromadorea</taxon>
        <taxon>Rhabditida</taxon>
        <taxon>Tylenchina</taxon>
        <taxon>Panagrolaimomorpha</taxon>
        <taxon>Strongyloidoidea</taxon>
        <taxon>Steinernematidae</taxon>
        <taxon>Steinernema</taxon>
    </lineage>
</organism>
<evidence type="ECO:0000256" key="1">
    <source>
        <dbReference type="SAM" id="SignalP"/>
    </source>
</evidence>
<dbReference type="PANTHER" id="PTHR31013">
    <property type="entry name" value="THAUMATIN FAMILY PROTEIN-RELATED"/>
    <property type="match status" value="1"/>
</dbReference>
<dbReference type="PANTHER" id="PTHR31013:SF12">
    <property type="entry name" value="PATHOGENESIS-RELATED PROTEIN 5-LIKE"/>
    <property type="match status" value="1"/>
</dbReference>
<keyword evidence="1" id="KW-0732">Signal</keyword>
<dbReference type="InterPro" id="IPR001938">
    <property type="entry name" value="Thaumatin"/>
</dbReference>
<dbReference type="STRING" id="34508.A0A4U5MKL6"/>
<comment type="caution">
    <text evidence="2">The sequence shown here is derived from an EMBL/GenBank/DDBJ whole genome shotgun (WGS) entry which is preliminary data.</text>
</comment>
<gene>
    <name evidence="2" type="ORF">L596_021942</name>
</gene>
<dbReference type="AlphaFoldDB" id="A0A4U5MKL6"/>
<sequence>MLLGLAVCLLAQSLWSQSFESNAEEDCQSGNGHACLKIKNNCPFTIWPGLQGSTIPASGGFELHSGHSRNVYVREGWSNGRIWARTGCDEDMNCETGFCRNDIQCNGAGGELPLLSKSRLPILTLKTITTSMT</sequence>
<keyword evidence="3" id="KW-1185">Reference proteome</keyword>
<feature type="chain" id="PRO_5020812552" description="Thaumatin-like protein" evidence="1">
    <location>
        <begin position="17"/>
        <end position="133"/>
    </location>
</feature>
<dbReference type="SMART" id="SM00205">
    <property type="entry name" value="THN"/>
    <property type="match status" value="1"/>
</dbReference>
<dbReference type="EMBL" id="AZBU02000007">
    <property type="protein sequence ID" value="TKR69842.1"/>
    <property type="molecule type" value="Genomic_DNA"/>
</dbReference>
<feature type="signal peptide" evidence="1">
    <location>
        <begin position="1"/>
        <end position="16"/>
    </location>
</feature>
<accession>A0A4U5MKL6</accession>
<dbReference type="Proteomes" id="UP000298663">
    <property type="component" value="Unassembled WGS sequence"/>
</dbReference>
<dbReference type="SUPFAM" id="SSF49870">
    <property type="entry name" value="Osmotin, thaumatin-like protein"/>
    <property type="match status" value="1"/>
</dbReference>
<evidence type="ECO:0000313" key="3">
    <source>
        <dbReference type="Proteomes" id="UP000298663"/>
    </source>
</evidence>
<dbReference type="Gene3D" id="2.60.110.10">
    <property type="entry name" value="Thaumatin"/>
    <property type="match status" value="1"/>
</dbReference>
<dbReference type="PROSITE" id="PS51367">
    <property type="entry name" value="THAUMATIN_2"/>
    <property type="match status" value="1"/>
</dbReference>